<evidence type="ECO:0000256" key="2">
    <source>
        <dbReference type="ARBA" id="ARBA00004613"/>
    </source>
</evidence>
<comment type="subcellular location">
    <subcellularLocation>
        <location evidence="1">Cell membrane</location>
    </subcellularLocation>
    <subcellularLocation>
        <location evidence="2">Secreted</location>
    </subcellularLocation>
</comment>
<dbReference type="SMART" id="SM00241">
    <property type="entry name" value="ZP"/>
    <property type="match status" value="1"/>
</dbReference>
<evidence type="ECO:0000256" key="7">
    <source>
        <dbReference type="ARBA" id="ARBA00023157"/>
    </source>
</evidence>
<dbReference type="InterPro" id="IPR000859">
    <property type="entry name" value="CUB_dom"/>
</dbReference>
<dbReference type="InterPro" id="IPR001507">
    <property type="entry name" value="ZP_dom"/>
</dbReference>
<evidence type="ECO:0000256" key="9">
    <source>
        <dbReference type="PROSITE-ProRule" id="PRU00059"/>
    </source>
</evidence>
<evidence type="ECO:0000256" key="3">
    <source>
        <dbReference type="ARBA" id="ARBA00022475"/>
    </source>
</evidence>
<dbReference type="InterPro" id="IPR055356">
    <property type="entry name" value="ZP-N"/>
</dbReference>
<dbReference type="PROSITE" id="PS51034">
    <property type="entry name" value="ZP_2"/>
    <property type="match status" value="1"/>
</dbReference>
<organism evidence="12 13">
    <name type="scientific">Sinocyclocheilus anshuiensis</name>
    <dbReference type="NCBI Taxonomy" id="1608454"/>
    <lineage>
        <taxon>Eukaryota</taxon>
        <taxon>Metazoa</taxon>
        <taxon>Chordata</taxon>
        <taxon>Craniata</taxon>
        <taxon>Vertebrata</taxon>
        <taxon>Euteleostomi</taxon>
        <taxon>Actinopterygii</taxon>
        <taxon>Neopterygii</taxon>
        <taxon>Teleostei</taxon>
        <taxon>Ostariophysi</taxon>
        <taxon>Cypriniformes</taxon>
        <taxon>Cyprinidae</taxon>
        <taxon>Cyprininae</taxon>
        <taxon>Sinocyclocheilus</taxon>
    </lineage>
</organism>
<keyword evidence="4" id="KW-0964">Secreted</keyword>
<dbReference type="SUPFAM" id="SSF49854">
    <property type="entry name" value="Spermadhesin, CUB domain"/>
    <property type="match status" value="1"/>
</dbReference>
<dbReference type="Proteomes" id="UP000472260">
    <property type="component" value="Unassembled WGS sequence"/>
</dbReference>
<dbReference type="GO" id="GO:0005576">
    <property type="term" value="C:extracellular region"/>
    <property type="evidence" value="ECO:0007669"/>
    <property type="project" value="UniProtKB-SubCell"/>
</dbReference>
<evidence type="ECO:0000259" key="11">
    <source>
        <dbReference type="PROSITE" id="PS51034"/>
    </source>
</evidence>
<evidence type="ECO:0008006" key="14">
    <source>
        <dbReference type="Google" id="ProtNLM"/>
    </source>
</evidence>
<dbReference type="Gene3D" id="2.60.40.4100">
    <property type="entry name" value="Zona pellucida, ZP-C domain"/>
    <property type="match status" value="1"/>
</dbReference>
<evidence type="ECO:0000256" key="5">
    <source>
        <dbReference type="ARBA" id="ARBA00022729"/>
    </source>
</evidence>
<reference evidence="12" key="2">
    <citation type="submission" date="2025-09" db="UniProtKB">
        <authorList>
            <consortium name="Ensembl"/>
        </authorList>
    </citation>
    <scope>IDENTIFICATION</scope>
</reference>
<dbReference type="PANTHER" id="PTHR14002">
    <property type="entry name" value="ENDOGLIN/TGF-BETA RECEPTOR TYPE III"/>
    <property type="match status" value="1"/>
</dbReference>
<dbReference type="InterPro" id="IPR042235">
    <property type="entry name" value="ZP-C_dom"/>
</dbReference>
<keyword evidence="8" id="KW-0325">Glycoprotein</keyword>
<dbReference type="CDD" id="cd00041">
    <property type="entry name" value="CUB"/>
    <property type="match status" value="1"/>
</dbReference>
<dbReference type="PANTHER" id="PTHR14002:SF38">
    <property type="entry name" value="CUB AND ZONA PELLUCIDA-LIKE DOMAIN-CONTAINING PROTEIN 1"/>
    <property type="match status" value="1"/>
</dbReference>
<dbReference type="Gene3D" id="2.60.40.3210">
    <property type="entry name" value="Zona pellucida, ZP-N domain"/>
    <property type="match status" value="1"/>
</dbReference>
<dbReference type="InterPro" id="IPR035914">
    <property type="entry name" value="Sperma_CUB_dom_sf"/>
</dbReference>
<keyword evidence="6" id="KW-0472">Membrane</keyword>
<dbReference type="Ensembl" id="ENSSANT00000091475.1">
    <property type="protein sequence ID" value="ENSSANP00000086068.1"/>
    <property type="gene ID" value="ENSSANG00000042677.1"/>
</dbReference>
<dbReference type="PROSITE" id="PS00682">
    <property type="entry name" value="ZP_1"/>
    <property type="match status" value="1"/>
</dbReference>
<dbReference type="SMART" id="SM00042">
    <property type="entry name" value="CUB"/>
    <property type="match status" value="1"/>
</dbReference>
<keyword evidence="7" id="KW-1015">Disulfide bond</keyword>
<proteinExistence type="predicted"/>
<evidence type="ECO:0000313" key="13">
    <source>
        <dbReference type="Proteomes" id="UP000472260"/>
    </source>
</evidence>
<feature type="domain" description="ZP" evidence="11">
    <location>
        <begin position="198"/>
        <end position="438"/>
    </location>
</feature>
<dbReference type="InterPro" id="IPR055355">
    <property type="entry name" value="ZP-C"/>
</dbReference>
<sequence>MKFCGMFTLLFSIKHTVTRRFIFVLIIIRKLKHDPSGSYSFSFISFLFRVLPIVPNNRYCYTLCVCVCVCVCVFSHPQCGGHLYGSGLFSSPNYPNYYPDNAYCVWYLSAQQGQRIFLTFADVQLERCCNCDYITVYDGSSTGFPQLGRVCFNDTTHQVFHSSSQYLTVVFRSDYSGVSHGFKALFTSSLTADEGRVDCSSDNMVIVIQRSYLNSLGLSANDLYVDDHFCRPTISSTEVVFNFPLDACGTAKETPQMFTTQYNPLSSGEITRQSQFLLRVGCRMEPDTMVQILYKARENINANITGTGRFNASIAFFTSSSFYQQIYDSPYEVNLNQLLYVQVKLNRLDNSLDLFLDTCVASPNPSDFKDRSYDLLHNGCPIDNTYYSYTNGQHNYAQFSFRAFKFLRTHAFVYLQCKVIICPDNDYNSRCRQGCRLRRKRSLGSTYHTNTVTLGPIKLKGQRETSAAIFRIFVLAGEVELLILRYAIKFLI</sequence>
<dbReference type="FunFam" id="2.60.40.4100:FF:000005">
    <property type="entry name" value="Deleted in malignant brain tumors 1"/>
    <property type="match status" value="1"/>
</dbReference>
<keyword evidence="13" id="KW-1185">Reference proteome</keyword>
<accession>A0A671RS02</accession>
<evidence type="ECO:0000256" key="6">
    <source>
        <dbReference type="ARBA" id="ARBA00023136"/>
    </source>
</evidence>
<dbReference type="FunFam" id="2.60.120.290:FF:000013">
    <property type="entry name" value="Membrane frizzled-related protein"/>
    <property type="match status" value="1"/>
</dbReference>
<dbReference type="Pfam" id="PF00100">
    <property type="entry name" value="Zona_pellucida"/>
    <property type="match status" value="1"/>
</dbReference>
<protein>
    <recommendedName>
        <fullName evidence="14">CUB and zona pellucida-like domains 1, tandem duplicate 1</fullName>
    </recommendedName>
</protein>
<dbReference type="AlphaFoldDB" id="A0A671RS02"/>
<dbReference type="PRINTS" id="PR00023">
    <property type="entry name" value="ZPELLUCIDA"/>
</dbReference>
<keyword evidence="3" id="KW-1003">Cell membrane</keyword>
<evidence type="ECO:0000259" key="10">
    <source>
        <dbReference type="PROSITE" id="PS01180"/>
    </source>
</evidence>
<evidence type="ECO:0000256" key="8">
    <source>
        <dbReference type="ARBA" id="ARBA00023180"/>
    </source>
</evidence>
<feature type="domain" description="CUB" evidence="10">
    <location>
        <begin position="70"/>
        <end position="189"/>
    </location>
</feature>
<dbReference type="Gene3D" id="2.60.120.290">
    <property type="entry name" value="Spermadhesin, CUB domain"/>
    <property type="match status" value="1"/>
</dbReference>
<dbReference type="Pfam" id="PF00431">
    <property type="entry name" value="CUB"/>
    <property type="match status" value="1"/>
</dbReference>
<dbReference type="GO" id="GO:0005886">
    <property type="term" value="C:plasma membrane"/>
    <property type="evidence" value="ECO:0007669"/>
    <property type="project" value="UniProtKB-SubCell"/>
</dbReference>
<keyword evidence="5" id="KW-0732">Signal</keyword>
<evidence type="ECO:0000313" key="12">
    <source>
        <dbReference type="Ensembl" id="ENSSANP00000086068.1"/>
    </source>
</evidence>
<dbReference type="PROSITE" id="PS01180">
    <property type="entry name" value="CUB"/>
    <property type="match status" value="1"/>
</dbReference>
<reference evidence="12" key="1">
    <citation type="submission" date="2025-08" db="UniProtKB">
        <authorList>
            <consortium name="Ensembl"/>
        </authorList>
    </citation>
    <scope>IDENTIFICATION</scope>
</reference>
<evidence type="ECO:0000256" key="4">
    <source>
        <dbReference type="ARBA" id="ARBA00022525"/>
    </source>
</evidence>
<name>A0A671RS02_9TELE</name>
<dbReference type="Pfam" id="PF23344">
    <property type="entry name" value="ZP-N"/>
    <property type="match status" value="1"/>
</dbReference>
<comment type="caution">
    <text evidence="9">Lacks conserved residue(s) required for the propagation of feature annotation.</text>
</comment>
<dbReference type="InterPro" id="IPR017977">
    <property type="entry name" value="ZP_dom_CS"/>
</dbReference>
<evidence type="ECO:0000256" key="1">
    <source>
        <dbReference type="ARBA" id="ARBA00004236"/>
    </source>
</evidence>
<dbReference type="InterPro" id="IPR048290">
    <property type="entry name" value="ZP_chr"/>
</dbReference>